<feature type="region of interest" description="Disordered" evidence="1">
    <location>
        <begin position="178"/>
        <end position="213"/>
    </location>
</feature>
<evidence type="ECO:0000256" key="2">
    <source>
        <dbReference type="SAM" id="Phobius"/>
    </source>
</evidence>
<protein>
    <submittedName>
        <fullName evidence="3">Uncharacterized protein</fullName>
    </submittedName>
</protein>
<dbReference type="AlphaFoldDB" id="A0A7S1C175"/>
<sequence>MEDLTSSSLLNFVSQSSNFSQHGENIAEDCRDYSVFFCTLIVGNDTLAKCIRDNNNLSVNTTEVLSLCPRTCGMCSNVTESTSIPTIENPPGPPVDPNVFLVEQPSLELGQIHPNAISLGAYSSLGVGAFILTLGFGMLVIFLREKRERRQNLPDFGPSSVMGVSSSFEGFRSDFPSPKSISPVTLPTSSSTSQDWQSTQDQRPQPTDVTAERYSSKNFANVKGPYNFGTDSLCSMPVIVSDEEMCAVQIKKNTVASGAAVLDEEKRVMSERQNAFLSSETMGKFIAGSLQDLRDLFLPPTPKDLSCNFPETEIGVNNASEITKRCFEEEVEKGVFQPSDNSATSENVFQVPENQEVKTSIDNNTKTPYATGDGHFEVEITEDSNDLLTDNALNLKVKEFKKFAIEMTSKEGCLTESTESLEIIKEEPKDNENINEISPVSQNLIPNDDKNEENSSENDNDNDDKLIAPVFCPKENKFVLCKIPATKMHDLKKLNKLEKKLLSEEIKSFSVLMKDEACQKSSREIPVLDSRFTSTISDNPSPLYTDEAPDMRDDEENGGENAPFSSREDVSIPKDHRQGSPQTTCRITLEEAITTERTRRTNKSQEIVASNERKALVDPSEKETPGLKPHFDGTAFSRKVSHGVKNLLGRRVGSPQKKLMKANMLKKNRSLHFTKHHQSLEYFDGSPVEKNTVFSRSRTANSPIFFQDETSECYNNIQKDFDDKSLYLKTPQYFADELEQKMITLEDLETESSKRRVREKKDSLANR</sequence>
<feature type="transmembrane region" description="Helical" evidence="2">
    <location>
        <begin position="119"/>
        <end position="143"/>
    </location>
</feature>
<dbReference type="EMBL" id="HBFR01043365">
    <property type="protein sequence ID" value="CAD8904529.1"/>
    <property type="molecule type" value="Transcribed_RNA"/>
</dbReference>
<proteinExistence type="predicted"/>
<keyword evidence="2" id="KW-0472">Membrane</keyword>
<feature type="compositionally biased region" description="Polar residues" evidence="1">
    <location>
        <begin position="532"/>
        <end position="542"/>
    </location>
</feature>
<feature type="region of interest" description="Disordered" evidence="1">
    <location>
        <begin position="427"/>
        <end position="465"/>
    </location>
</feature>
<evidence type="ECO:0000313" key="3">
    <source>
        <dbReference type="EMBL" id="CAD8904529.1"/>
    </source>
</evidence>
<feature type="region of interest" description="Disordered" evidence="1">
    <location>
        <begin position="596"/>
        <end position="630"/>
    </location>
</feature>
<feature type="region of interest" description="Disordered" evidence="1">
    <location>
        <begin position="532"/>
        <end position="584"/>
    </location>
</feature>
<reference evidence="3" key="1">
    <citation type="submission" date="2021-01" db="EMBL/GenBank/DDBJ databases">
        <authorList>
            <person name="Corre E."/>
            <person name="Pelletier E."/>
            <person name="Niang G."/>
            <person name="Scheremetjew M."/>
            <person name="Finn R."/>
            <person name="Kale V."/>
            <person name="Holt S."/>
            <person name="Cochrane G."/>
            <person name="Meng A."/>
            <person name="Brown T."/>
            <person name="Cohen L."/>
        </authorList>
    </citation>
    <scope>NUCLEOTIDE SEQUENCE</scope>
    <source>
        <strain evidence="3">308</strain>
    </source>
</reference>
<evidence type="ECO:0000256" key="1">
    <source>
        <dbReference type="SAM" id="MobiDB-lite"/>
    </source>
</evidence>
<feature type="compositionally biased region" description="Basic and acidic residues" evidence="1">
    <location>
        <begin position="566"/>
        <end position="578"/>
    </location>
</feature>
<feature type="compositionally biased region" description="Low complexity" evidence="1">
    <location>
        <begin position="180"/>
        <end position="202"/>
    </location>
</feature>
<feature type="compositionally biased region" description="Basic and acidic residues" evidence="1">
    <location>
        <begin position="611"/>
        <end position="630"/>
    </location>
</feature>
<keyword evidence="2" id="KW-0812">Transmembrane</keyword>
<feature type="compositionally biased region" description="Polar residues" evidence="1">
    <location>
        <begin position="434"/>
        <end position="445"/>
    </location>
</feature>
<name>A0A7S1C175_9STRA</name>
<keyword evidence="2" id="KW-1133">Transmembrane helix</keyword>
<accession>A0A7S1C175</accession>
<gene>
    <name evidence="3" type="ORF">CHYS00102_LOCUS31750</name>
</gene>
<organism evidence="3">
    <name type="scientific">Corethron hystrix</name>
    <dbReference type="NCBI Taxonomy" id="216773"/>
    <lineage>
        <taxon>Eukaryota</taxon>
        <taxon>Sar</taxon>
        <taxon>Stramenopiles</taxon>
        <taxon>Ochrophyta</taxon>
        <taxon>Bacillariophyta</taxon>
        <taxon>Coscinodiscophyceae</taxon>
        <taxon>Corethrophycidae</taxon>
        <taxon>Corethrales</taxon>
        <taxon>Corethraceae</taxon>
        <taxon>Corethron</taxon>
    </lineage>
</organism>